<reference evidence="5 6" key="1">
    <citation type="journal article" date="2024" name="Nat. Commun.">
        <title>Phylogenomics reveals the evolutionary origins of lichenization in chlorophyte algae.</title>
        <authorList>
            <person name="Puginier C."/>
            <person name="Libourel C."/>
            <person name="Otte J."/>
            <person name="Skaloud P."/>
            <person name="Haon M."/>
            <person name="Grisel S."/>
            <person name="Petersen M."/>
            <person name="Berrin J.G."/>
            <person name="Delaux P.M."/>
            <person name="Dal Grande F."/>
            <person name="Keller J."/>
        </authorList>
    </citation>
    <scope>NUCLEOTIDE SEQUENCE [LARGE SCALE GENOMIC DNA]</scope>
    <source>
        <strain evidence="5 6">SAG 2043</strain>
    </source>
</reference>
<organism evidence="5 6">
    <name type="scientific">[Myrmecia] bisecta</name>
    <dbReference type="NCBI Taxonomy" id="41462"/>
    <lineage>
        <taxon>Eukaryota</taxon>
        <taxon>Viridiplantae</taxon>
        <taxon>Chlorophyta</taxon>
        <taxon>core chlorophytes</taxon>
        <taxon>Trebouxiophyceae</taxon>
        <taxon>Trebouxiales</taxon>
        <taxon>Trebouxiaceae</taxon>
        <taxon>Myrmecia</taxon>
    </lineage>
</organism>
<dbReference type="GO" id="GO:0019760">
    <property type="term" value="P:glucosinolate metabolic process"/>
    <property type="evidence" value="ECO:0007669"/>
    <property type="project" value="UniProtKB-ARBA"/>
</dbReference>
<dbReference type="Gene3D" id="2.120.10.80">
    <property type="entry name" value="Kelch-type beta propeller"/>
    <property type="match status" value="2"/>
</dbReference>
<evidence type="ECO:0000313" key="5">
    <source>
        <dbReference type="EMBL" id="KAK9804298.1"/>
    </source>
</evidence>
<comment type="cofactor">
    <cofactor evidence="1">
        <name>Fe(2+)</name>
        <dbReference type="ChEBI" id="CHEBI:29033"/>
    </cofactor>
</comment>
<accession>A0AAW1P5W1</accession>
<dbReference type="InterPro" id="IPR006652">
    <property type="entry name" value="Kelch_1"/>
</dbReference>
<dbReference type="GO" id="GO:0005829">
    <property type="term" value="C:cytosol"/>
    <property type="evidence" value="ECO:0007669"/>
    <property type="project" value="TreeGrafter"/>
</dbReference>
<proteinExistence type="predicted"/>
<evidence type="ECO:0000256" key="4">
    <source>
        <dbReference type="ARBA" id="ARBA00023004"/>
    </source>
</evidence>
<keyword evidence="6" id="KW-1185">Reference proteome</keyword>
<dbReference type="SUPFAM" id="SSF117281">
    <property type="entry name" value="Kelch motif"/>
    <property type="match status" value="2"/>
</dbReference>
<keyword evidence="2" id="KW-0880">Kelch repeat</keyword>
<keyword evidence="3" id="KW-0677">Repeat</keyword>
<dbReference type="InterPro" id="IPR015915">
    <property type="entry name" value="Kelch-typ_b-propeller"/>
</dbReference>
<dbReference type="SMART" id="SM00612">
    <property type="entry name" value="Kelch"/>
    <property type="match status" value="2"/>
</dbReference>
<gene>
    <name evidence="5" type="ORF">WJX72_005521</name>
</gene>
<evidence type="ECO:0008006" key="7">
    <source>
        <dbReference type="Google" id="ProtNLM"/>
    </source>
</evidence>
<evidence type="ECO:0000256" key="3">
    <source>
        <dbReference type="ARBA" id="ARBA00022737"/>
    </source>
</evidence>
<dbReference type="Proteomes" id="UP001489004">
    <property type="component" value="Unassembled WGS sequence"/>
</dbReference>
<evidence type="ECO:0000256" key="1">
    <source>
        <dbReference type="ARBA" id="ARBA00001954"/>
    </source>
</evidence>
<dbReference type="Pfam" id="PF24681">
    <property type="entry name" value="Kelch_KLHDC2_KLHL20_DRC7"/>
    <property type="match status" value="1"/>
</dbReference>
<sequence length="330" mass="35199">MKWCQVEQSGPLPEARSSHSLTVIATKAYLFGGEHVPRAAIDSQIHCFDLEASLWLPLQVSGCPPSPRVAHGAAHVGKILYIFGGRSGVEMGEGSTNDLYSFDTLTNTWTKIQATGPVPEPRSFHAMAAVATKLYVFGGCGQHGRLSDLHCYDTETGTWERLPDSPDIQGRGGAGLAATASGNALYVIAGFAGKEMSDVHRFDLLRNMWDCPNCIGHTTSDIPARSVFGVSAHLCTACAHGNHVVLFGGEVDPSSAGHAAGKFSSDVFCFDAEGHCVEGWHRLEAAGDPPIARGWFAASNTADGLLIHGGNSETNERLGDMYHLLLHEES</sequence>
<protein>
    <recommendedName>
        <fullName evidence="7">Nitrile-specifier protein 5</fullName>
    </recommendedName>
</protein>
<keyword evidence="4" id="KW-0408">Iron</keyword>
<dbReference type="PANTHER" id="PTHR47435:SF4">
    <property type="entry name" value="KELCH REPEAT PROTEIN (AFU_ORTHOLOGUE AFUA_5G12780)"/>
    <property type="match status" value="1"/>
</dbReference>
<dbReference type="PANTHER" id="PTHR47435">
    <property type="entry name" value="KELCH REPEAT PROTEIN (AFU_ORTHOLOGUE AFUA_5G12780)"/>
    <property type="match status" value="1"/>
</dbReference>
<comment type="caution">
    <text evidence="5">The sequence shown here is derived from an EMBL/GenBank/DDBJ whole genome shotgun (WGS) entry which is preliminary data.</text>
</comment>
<evidence type="ECO:0000256" key="2">
    <source>
        <dbReference type="ARBA" id="ARBA00022441"/>
    </source>
</evidence>
<evidence type="ECO:0000313" key="6">
    <source>
        <dbReference type="Proteomes" id="UP001489004"/>
    </source>
</evidence>
<dbReference type="AlphaFoldDB" id="A0AAW1P5W1"/>
<name>A0AAW1P5W1_9CHLO</name>
<dbReference type="GO" id="GO:0030234">
    <property type="term" value="F:enzyme regulator activity"/>
    <property type="evidence" value="ECO:0007669"/>
    <property type="project" value="TreeGrafter"/>
</dbReference>
<dbReference type="EMBL" id="JALJOR010000018">
    <property type="protein sequence ID" value="KAK9804298.1"/>
    <property type="molecule type" value="Genomic_DNA"/>
</dbReference>